<gene>
    <name evidence="1" type="ORF">IE81DRAFT_234535</name>
</gene>
<sequence>MHATQDSHWAQGRSPARLLSDYATTSIRQRASKRMSNTCFYTCPCKAMPPHRHSIAKHSLDEAVDRVCPGSRMSACLPLSARALQTRGLLLIVHAHGLHSCTTWASGFSRRCANAERRTNGLAREQIITSLHGLGGRQSRECS</sequence>
<dbReference type="GeneID" id="37033031"/>
<proteinExistence type="predicted"/>
<evidence type="ECO:0000313" key="2">
    <source>
        <dbReference type="Proteomes" id="UP000245783"/>
    </source>
</evidence>
<dbReference type="AlphaFoldDB" id="A0A316VSS9"/>
<evidence type="ECO:0000313" key="1">
    <source>
        <dbReference type="EMBL" id="PWN40274.1"/>
    </source>
</evidence>
<dbReference type="Proteomes" id="UP000245783">
    <property type="component" value="Unassembled WGS sequence"/>
</dbReference>
<organism evidence="1 2">
    <name type="scientific">Ceraceosorus guamensis</name>
    <dbReference type="NCBI Taxonomy" id="1522189"/>
    <lineage>
        <taxon>Eukaryota</taxon>
        <taxon>Fungi</taxon>
        <taxon>Dikarya</taxon>
        <taxon>Basidiomycota</taxon>
        <taxon>Ustilaginomycotina</taxon>
        <taxon>Exobasidiomycetes</taxon>
        <taxon>Ceraceosorales</taxon>
        <taxon>Ceraceosoraceae</taxon>
        <taxon>Ceraceosorus</taxon>
    </lineage>
</organism>
<dbReference type="RefSeq" id="XP_025367434.1">
    <property type="nucleotide sequence ID" value="XM_025511161.1"/>
</dbReference>
<keyword evidence="2" id="KW-1185">Reference proteome</keyword>
<name>A0A316VSS9_9BASI</name>
<accession>A0A316VSS9</accession>
<protein>
    <submittedName>
        <fullName evidence="1">Uncharacterized protein</fullName>
    </submittedName>
</protein>
<dbReference type="InParanoid" id="A0A316VSS9"/>
<dbReference type="EMBL" id="KZ819423">
    <property type="protein sequence ID" value="PWN40274.1"/>
    <property type="molecule type" value="Genomic_DNA"/>
</dbReference>
<reference evidence="1 2" key="1">
    <citation type="journal article" date="2018" name="Mol. Biol. Evol.">
        <title>Broad Genomic Sampling Reveals a Smut Pathogenic Ancestry of the Fungal Clade Ustilaginomycotina.</title>
        <authorList>
            <person name="Kijpornyongpan T."/>
            <person name="Mondo S.J."/>
            <person name="Barry K."/>
            <person name="Sandor L."/>
            <person name="Lee J."/>
            <person name="Lipzen A."/>
            <person name="Pangilinan J."/>
            <person name="LaButti K."/>
            <person name="Hainaut M."/>
            <person name="Henrissat B."/>
            <person name="Grigoriev I.V."/>
            <person name="Spatafora J.W."/>
            <person name="Aime M.C."/>
        </authorList>
    </citation>
    <scope>NUCLEOTIDE SEQUENCE [LARGE SCALE GENOMIC DNA]</scope>
    <source>
        <strain evidence="1 2">MCA 4658</strain>
    </source>
</reference>